<dbReference type="Gene3D" id="3.80.10.10">
    <property type="entry name" value="Ribonuclease Inhibitor"/>
    <property type="match status" value="1"/>
</dbReference>
<dbReference type="PANTHER" id="PTHR34145">
    <property type="entry name" value="OS02G0105600 PROTEIN"/>
    <property type="match status" value="1"/>
</dbReference>
<dbReference type="Proteomes" id="UP000636709">
    <property type="component" value="Unassembled WGS sequence"/>
</dbReference>
<reference evidence="2" key="1">
    <citation type="submission" date="2020-07" db="EMBL/GenBank/DDBJ databases">
        <title>Genome sequence and genetic diversity analysis of an under-domesticated orphan crop, white fonio (Digitaria exilis).</title>
        <authorList>
            <person name="Bennetzen J.L."/>
            <person name="Chen S."/>
            <person name="Ma X."/>
            <person name="Wang X."/>
            <person name="Yssel A.E.J."/>
            <person name="Chaluvadi S.R."/>
            <person name="Johnson M."/>
            <person name="Gangashetty P."/>
            <person name="Hamidou F."/>
            <person name="Sanogo M.D."/>
            <person name="Zwaenepoel A."/>
            <person name="Wallace J."/>
            <person name="Van De Peer Y."/>
            <person name="Van Deynze A."/>
        </authorList>
    </citation>
    <scope>NUCLEOTIDE SEQUENCE</scope>
    <source>
        <tissue evidence="2">Leaves</tissue>
    </source>
</reference>
<dbReference type="InterPro" id="IPR032675">
    <property type="entry name" value="LRR_dom_sf"/>
</dbReference>
<protein>
    <recommendedName>
        <fullName evidence="1">At1g61320/AtMIF1 LRR domain-containing protein</fullName>
    </recommendedName>
</protein>
<dbReference type="InterPro" id="IPR053772">
    <property type="entry name" value="At1g61320/At1g61330-like"/>
</dbReference>
<evidence type="ECO:0000313" key="2">
    <source>
        <dbReference type="EMBL" id="KAF8762804.1"/>
    </source>
</evidence>
<keyword evidence="3" id="KW-1185">Reference proteome</keyword>
<comment type="caution">
    <text evidence="2">The sequence shown here is derived from an EMBL/GenBank/DDBJ whole genome shotgun (WGS) entry which is preliminary data.</text>
</comment>
<sequence>MVADKFLHVKHLNVFLRDDDDGASCYPDLRLFVLGFISESCPVLKSFILSVDQHDMQHDSVFGDASPHLGPISVHKHDSLTLDCIFGAEAIGYSVRCATGQYGKCMSKSWRMVSEGAHKALGVVKKIHRGESTMHLGLCLPLPVPGGANSIDSFPPRPFSCYGFESKLEARAERQREVQALKATEIVERTEVADPPAAAVVMGMLSPNCIMLKQERRRRRRIQAHSTMVYAMLPGICFSLYDPVYLINNKLRDGSYTFQCSFILSMPVQDIWCRIHSLMPLRDSARSACVSRTFLNSWRCHPILTFNEETLGLKQKEDQQNIIAKAFRRTVDRILKNHAGAGVKILKFVIHDYYNVNACHLNSWLKNAVTHGIEEVTLLLSENRRPEYNFPCSILLDGRGNSIRYLCLSCCTLRPTVGFDCLRSLTKLHLSEVCITGDELGNLFSNSFALEELELRWCVELICLKIPFWLKRFSYLRVSECYKLQVIENTAPNLSTVAFFGDPVQLMLRESSQVKNLKVAYSFEPNAVNYAITKLPSIAPHLETLTIYSTCERVNAPIVADKFLHLKHLDIYMGDDDDEAANHIYDYLSLISFLYASPSLESFILSVDLDDMKHDVVFGDASTIRQVPRHRHDKLKKVQVNGFFSAKSMFELICHIIEIATSLKSLTLDCIYGEEAGSDTLRCSASRSGECWRKNKRMVLEAHKALSVVRRYIVGRVPSTVELNVRGPCSRCHALDGVLL</sequence>
<name>A0A835FKM4_9POAL</name>
<accession>A0A835FKM4</accession>
<dbReference type="InterPro" id="IPR055357">
    <property type="entry name" value="LRR_At1g61320_AtMIF1"/>
</dbReference>
<dbReference type="SUPFAM" id="SSF52047">
    <property type="entry name" value="RNI-like"/>
    <property type="match status" value="1"/>
</dbReference>
<organism evidence="2 3">
    <name type="scientific">Digitaria exilis</name>
    <dbReference type="NCBI Taxonomy" id="1010633"/>
    <lineage>
        <taxon>Eukaryota</taxon>
        <taxon>Viridiplantae</taxon>
        <taxon>Streptophyta</taxon>
        <taxon>Embryophyta</taxon>
        <taxon>Tracheophyta</taxon>
        <taxon>Spermatophyta</taxon>
        <taxon>Magnoliopsida</taxon>
        <taxon>Liliopsida</taxon>
        <taxon>Poales</taxon>
        <taxon>Poaceae</taxon>
        <taxon>PACMAD clade</taxon>
        <taxon>Panicoideae</taxon>
        <taxon>Panicodae</taxon>
        <taxon>Paniceae</taxon>
        <taxon>Anthephorinae</taxon>
        <taxon>Digitaria</taxon>
    </lineage>
</organism>
<evidence type="ECO:0000313" key="3">
    <source>
        <dbReference type="Proteomes" id="UP000636709"/>
    </source>
</evidence>
<dbReference type="EMBL" id="JACEFO010000612">
    <property type="protein sequence ID" value="KAF8762804.1"/>
    <property type="molecule type" value="Genomic_DNA"/>
</dbReference>
<dbReference type="PANTHER" id="PTHR34145:SF78">
    <property type="entry name" value="FBD DOMAIN-CONTAINING PROTEIN"/>
    <property type="match status" value="1"/>
</dbReference>
<proteinExistence type="predicted"/>
<dbReference type="OrthoDB" id="613853at2759"/>
<dbReference type="AlphaFoldDB" id="A0A835FKM4"/>
<gene>
    <name evidence="2" type="ORF">HU200_009114</name>
</gene>
<feature type="domain" description="At1g61320/AtMIF1 LRR" evidence="1">
    <location>
        <begin position="334"/>
        <end position="730"/>
    </location>
</feature>
<dbReference type="Pfam" id="PF23622">
    <property type="entry name" value="LRR_At1g61320_AtMIF1"/>
    <property type="match status" value="2"/>
</dbReference>
<feature type="domain" description="At1g61320/AtMIF1 LRR" evidence="1">
    <location>
        <begin position="1"/>
        <end position="80"/>
    </location>
</feature>
<evidence type="ECO:0000259" key="1">
    <source>
        <dbReference type="Pfam" id="PF23622"/>
    </source>
</evidence>